<feature type="domain" description="HAMP" evidence="2">
    <location>
        <begin position="226"/>
        <end position="278"/>
    </location>
</feature>
<organism evidence="4 5">
    <name type="scientific">Velamenicoccus archaeovorus</name>
    <dbReference type="NCBI Taxonomy" id="1930593"/>
    <lineage>
        <taxon>Bacteria</taxon>
        <taxon>Pseudomonadati</taxon>
        <taxon>Candidatus Omnitrophota</taxon>
        <taxon>Candidatus Velamenicoccus</taxon>
    </lineage>
</organism>
<dbReference type="GO" id="GO:0016020">
    <property type="term" value="C:membrane"/>
    <property type="evidence" value="ECO:0007669"/>
    <property type="project" value="InterPro"/>
</dbReference>
<reference evidence="4 5" key="1">
    <citation type="submission" date="2017-01" db="EMBL/GenBank/DDBJ databases">
        <title>First insights into the biology of 'candidatus Vampirococcus archaeovorus'.</title>
        <authorList>
            <person name="Kizina J."/>
            <person name="Jordan S."/>
            <person name="Stueber K."/>
            <person name="Reinhardt R."/>
            <person name="Harder J."/>
        </authorList>
    </citation>
    <scope>NUCLEOTIDE SEQUENCE [LARGE SCALE GENOMIC DNA]</scope>
    <source>
        <strain evidence="4 5">LiM</strain>
    </source>
</reference>
<keyword evidence="5" id="KW-1185">Reference proteome</keyword>
<dbReference type="RefSeq" id="WP_128700667.1">
    <property type="nucleotide sequence ID" value="NZ_CP019384.1"/>
</dbReference>
<dbReference type="Pfam" id="PF00672">
    <property type="entry name" value="HAMP"/>
    <property type="match status" value="1"/>
</dbReference>
<dbReference type="SMART" id="SM00471">
    <property type="entry name" value="HDc"/>
    <property type="match status" value="1"/>
</dbReference>
<feature type="transmembrane region" description="Helical" evidence="1">
    <location>
        <begin position="15"/>
        <end position="34"/>
    </location>
</feature>
<dbReference type="SUPFAM" id="SSF109604">
    <property type="entry name" value="HD-domain/PDEase-like"/>
    <property type="match status" value="1"/>
</dbReference>
<feature type="domain" description="HD-GYP" evidence="3">
    <location>
        <begin position="280"/>
        <end position="465"/>
    </location>
</feature>
<dbReference type="PROSITE" id="PS51832">
    <property type="entry name" value="HD_GYP"/>
    <property type="match status" value="1"/>
</dbReference>
<keyword evidence="1" id="KW-1133">Transmembrane helix</keyword>
<keyword evidence="1" id="KW-0472">Membrane</keyword>
<evidence type="ECO:0000259" key="3">
    <source>
        <dbReference type="PROSITE" id="PS51832"/>
    </source>
</evidence>
<evidence type="ECO:0000313" key="5">
    <source>
        <dbReference type="Proteomes" id="UP000287243"/>
    </source>
</evidence>
<evidence type="ECO:0000256" key="1">
    <source>
        <dbReference type="SAM" id="Phobius"/>
    </source>
</evidence>
<dbReference type="InterPro" id="IPR003607">
    <property type="entry name" value="HD/PDEase_dom"/>
</dbReference>
<feature type="transmembrane region" description="Helical" evidence="1">
    <location>
        <begin position="206"/>
        <end position="224"/>
    </location>
</feature>
<dbReference type="Gene3D" id="1.10.3210.10">
    <property type="entry name" value="Hypothetical protein af1432"/>
    <property type="match status" value="1"/>
</dbReference>
<dbReference type="OrthoDB" id="9804747at2"/>
<proteinExistence type="predicted"/>
<dbReference type="Proteomes" id="UP000287243">
    <property type="component" value="Chromosome"/>
</dbReference>
<evidence type="ECO:0000313" key="4">
    <source>
        <dbReference type="EMBL" id="QAT17700.1"/>
    </source>
</evidence>
<dbReference type="CDD" id="cd00077">
    <property type="entry name" value="HDc"/>
    <property type="match status" value="1"/>
</dbReference>
<dbReference type="PANTHER" id="PTHR43155:SF2">
    <property type="entry name" value="CYCLIC DI-GMP PHOSPHODIESTERASE PA4108"/>
    <property type="match status" value="1"/>
</dbReference>
<dbReference type="GO" id="GO:0007165">
    <property type="term" value="P:signal transduction"/>
    <property type="evidence" value="ECO:0007669"/>
    <property type="project" value="InterPro"/>
</dbReference>
<dbReference type="PROSITE" id="PS50885">
    <property type="entry name" value="HAMP"/>
    <property type="match status" value="1"/>
</dbReference>
<protein>
    <submittedName>
        <fullName evidence="4">Uncharacterized protein</fullName>
    </submittedName>
</protein>
<sequence>MKKIFPLYLSFRAKVTVAFIFSLFFVTFLGNILIHRVSLEAQFQQLRQGLIVLTKTASLMIDGDTLMSVPLDRQGVDSEAYQAIAAVLRRIKETNPRILYIYTMTQTQKHGAWQFIVDINPVVKDKNNRVLTSYPGDPYDASRFPEMEKAFEAPSADKKLMVDEWGVTLSGYAPVRDKTGRAVAVLGIDISAKDVFDMERELNRRFLIVLAFGIVLSLLLGIWVSRQTTGPILKLREATQRIAAGDLGYKVDIKGHDEISQLGDSFNKMAGSLLESRRALRDYFYRIVESLVRGLEAKDSYTRGHSDRVADYSRAIALQMGFGVQEADMLKETAQLHDIGKLGIDERILNKVEKLTDEEWATIKQHPVTGEEILKPIFLEKKMLAVVRSHHERYDGKGYPDGLKEGQIDPWAQIVTAADAYDAMTSRRSYRDALSKETAIAELKKGSGTQFAPAVVEAFLKVLDR</sequence>
<gene>
    <name evidence="4" type="ORF">BU251_08185</name>
</gene>
<dbReference type="PANTHER" id="PTHR43155">
    <property type="entry name" value="CYCLIC DI-GMP PHOSPHODIESTERASE PA4108-RELATED"/>
    <property type="match status" value="1"/>
</dbReference>
<dbReference type="EMBL" id="CP019384">
    <property type="protein sequence ID" value="QAT17700.1"/>
    <property type="molecule type" value="Genomic_DNA"/>
</dbReference>
<name>A0A410P6B3_VELA1</name>
<dbReference type="Pfam" id="PF13487">
    <property type="entry name" value="HD_5"/>
    <property type="match status" value="1"/>
</dbReference>
<dbReference type="Gene3D" id="6.10.340.10">
    <property type="match status" value="1"/>
</dbReference>
<dbReference type="SUPFAM" id="SSF158472">
    <property type="entry name" value="HAMP domain-like"/>
    <property type="match status" value="1"/>
</dbReference>
<dbReference type="CDD" id="cd06225">
    <property type="entry name" value="HAMP"/>
    <property type="match status" value="1"/>
</dbReference>
<dbReference type="SMART" id="SM00304">
    <property type="entry name" value="HAMP"/>
    <property type="match status" value="1"/>
</dbReference>
<dbReference type="InterPro" id="IPR003660">
    <property type="entry name" value="HAMP_dom"/>
</dbReference>
<accession>A0A410P6B3</accession>
<keyword evidence="1" id="KW-0812">Transmembrane</keyword>
<dbReference type="CDD" id="cd18773">
    <property type="entry name" value="PDC1_HK_sensor"/>
    <property type="match status" value="1"/>
</dbReference>
<dbReference type="AlphaFoldDB" id="A0A410P6B3"/>
<dbReference type="InterPro" id="IPR037522">
    <property type="entry name" value="HD_GYP_dom"/>
</dbReference>
<dbReference type="KEGG" id="vai:BU251_08185"/>
<evidence type="ECO:0000259" key="2">
    <source>
        <dbReference type="PROSITE" id="PS50885"/>
    </source>
</evidence>